<sequence length="110" mass="12575">MGEFETESPDSEAPERIFDKICMAWSLSDEERQKLRQRVSEREGIEGYIDISRIYRALHAIFADGEEGRADGWVRRANRRYEGASALQYMIDKPSGIAEVRGYVMGQIVG</sequence>
<evidence type="ECO:0008006" key="3">
    <source>
        <dbReference type="Google" id="ProtNLM"/>
    </source>
</evidence>
<name>A0A833N7P4_MARNT</name>
<proteinExistence type="predicted"/>
<gene>
    <name evidence="1" type="ORF">F6453_2638</name>
</gene>
<accession>A0A833N7P4</accession>
<evidence type="ECO:0000313" key="1">
    <source>
        <dbReference type="EMBL" id="KAE8545031.1"/>
    </source>
</evidence>
<evidence type="ECO:0000313" key="2">
    <source>
        <dbReference type="Proteomes" id="UP000469950"/>
    </source>
</evidence>
<reference evidence="1 2" key="1">
    <citation type="submission" date="2019-10" db="EMBL/GenBank/DDBJ databases">
        <title>Draft genome sequence of Marinobacter hydrocarbonoclasticus NCT7M from the microbiome of the marine copepod.</title>
        <authorList>
            <person name="Nuttall R."/>
            <person name="Sharma G."/>
            <person name="Moisander P."/>
        </authorList>
    </citation>
    <scope>NUCLEOTIDE SEQUENCE [LARGE SCALE GENOMIC DNA]</scope>
    <source>
        <strain evidence="1 2">NCT7M</strain>
    </source>
</reference>
<dbReference type="EMBL" id="WBMP01000011">
    <property type="protein sequence ID" value="KAE8545031.1"/>
    <property type="molecule type" value="Genomic_DNA"/>
</dbReference>
<organism evidence="1 2">
    <name type="scientific">Marinobacter nauticus</name>
    <name type="common">Marinobacter hydrocarbonoclasticus</name>
    <name type="synonym">Marinobacter aquaeolei</name>
    <dbReference type="NCBI Taxonomy" id="2743"/>
    <lineage>
        <taxon>Bacteria</taxon>
        <taxon>Pseudomonadati</taxon>
        <taxon>Pseudomonadota</taxon>
        <taxon>Gammaproteobacteria</taxon>
        <taxon>Pseudomonadales</taxon>
        <taxon>Marinobacteraceae</taxon>
        <taxon>Marinobacter</taxon>
    </lineage>
</organism>
<protein>
    <recommendedName>
        <fullName evidence="3">Antitoxin Xre/MbcA/ParS-like toxin-binding domain-containing protein</fullName>
    </recommendedName>
</protein>
<dbReference type="AlphaFoldDB" id="A0A833N7P4"/>
<comment type="caution">
    <text evidence="1">The sequence shown here is derived from an EMBL/GenBank/DDBJ whole genome shotgun (WGS) entry which is preliminary data.</text>
</comment>
<dbReference type="RefSeq" id="WP_153741094.1">
    <property type="nucleotide sequence ID" value="NZ_WBMP01000011.1"/>
</dbReference>
<dbReference type="Proteomes" id="UP000469950">
    <property type="component" value="Unassembled WGS sequence"/>
</dbReference>